<protein>
    <submittedName>
        <fullName evidence="2">AAA family ATPase</fullName>
    </submittedName>
</protein>
<accession>A0ABW5KJS3</accession>
<comment type="caution">
    <text evidence="2">The sequence shown here is derived from an EMBL/GenBank/DDBJ whole genome shotgun (WGS) entry which is preliminary data.</text>
</comment>
<evidence type="ECO:0000313" key="2">
    <source>
        <dbReference type="EMBL" id="MFD2549242.1"/>
    </source>
</evidence>
<name>A0ABW5KJS3_9SPHI</name>
<dbReference type="Gene3D" id="3.40.50.300">
    <property type="entry name" value="P-loop containing nucleotide triphosphate hydrolases"/>
    <property type="match status" value="1"/>
</dbReference>
<sequence>MIIVIGNQKGGAGTSTLALLLANYLAVERRRKVTVLDMAHHKAIRSKAEKAKILENEPLYEVLAVDACDCGNLMNNSISKDERIVLVDFPKRMDHNELVPVLSNAQAFLCPFSYDEATVDCTVLFALIVRKINLRAPLLFVPNRIKTSARYELKNDVDKSLRRLGAVVPAIPDRIDIHRVNTLGTPEDIRQLLNPIFDLVYEQYVDGRSATM</sequence>
<proteinExistence type="predicted"/>
<feature type="domain" description="CobQ/CobB/MinD/ParA nucleotide binding" evidence="1">
    <location>
        <begin position="3"/>
        <end position="179"/>
    </location>
</feature>
<dbReference type="Proteomes" id="UP001597545">
    <property type="component" value="Unassembled WGS sequence"/>
</dbReference>
<dbReference type="RefSeq" id="WP_380905560.1">
    <property type="nucleotide sequence ID" value="NZ_JBHUEG010000012.1"/>
</dbReference>
<dbReference type="EMBL" id="JBHULR010000015">
    <property type="protein sequence ID" value="MFD2549242.1"/>
    <property type="molecule type" value="Genomic_DNA"/>
</dbReference>
<dbReference type="InterPro" id="IPR027417">
    <property type="entry name" value="P-loop_NTPase"/>
</dbReference>
<reference evidence="3" key="1">
    <citation type="journal article" date="2019" name="Int. J. Syst. Evol. Microbiol.">
        <title>The Global Catalogue of Microorganisms (GCM) 10K type strain sequencing project: providing services to taxonomists for standard genome sequencing and annotation.</title>
        <authorList>
            <consortium name="The Broad Institute Genomics Platform"/>
            <consortium name="The Broad Institute Genome Sequencing Center for Infectious Disease"/>
            <person name="Wu L."/>
            <person name="Ma J."/>
        </authorList>
    </citation>
    <scope>NUCLEOTIDE SEQUENCE [LARGE SCALE GENOMIC DNA]</scope>
    <source>
        <strain evidence="3">KCTC 42662</strain>
    </source>
</reference>
<dbReference type="Pfam" id="PF01656">
    <property type="entry name" value="CbiA"/>
    <property type="match status" value="1"/>
</dbReference>
<gene>
    <name evidence="2" type="ORF">ACFSR5_16460</name>
</gene>
<evidence type="ECO:0000259" key="1">
    <source>
        <dbReference type="Pfam" id="PF01656"/>
    </source>
</evidence>
<dbReference type="InterPro" id="IPR002586">
    <property type="entry name" value="CobQ/CobB/MinD/ParA_Nub-bd_dom"/>
</dbReference>
<evidence type="ECO:0000313" key="3">
    <source>
        <dbReference type="Proteomes" id="UP001597545"/>
    </source>
</evidence>
<keyword evidence="3" id="KW-1185">Reference proteome</keyword>
<dbReference type="SUPFAM" id="SSF52540">
    <property type="entry name" value="P-loop containing nucleoside triphosphate hydrolases"/>
    <property type="match status" value="1"/>
</dbReference>
<organism evidence="2 3">
    <name type="scientific">Sphingobacterium suaedae</name>
    <dbReference type="NCBI Taxonomy" id="1686402"/>
    <lineage>
        <taxon>Bacteria</taxon>
        <taxon>Pseudomonadati</taxon>
        <taxon>Bacteroidota</taxon>
        <taxon>Sphingobacteriia</taxon>
        <taxon>Sphingobacteriales</taxon>
        <taxon>Sphingobacteriaceae</taxon>
        <taxon>Sphingobacterium</taxon>
    </lineage>
</organism>